<organism evidence="1 2">
    <name type="scientific">Pseudoxanthomonas putridarboris</name>
    <dbReference type="NCBI Taxonomy" id="752605"/>
    <lineage>
        <taxon>Bacteria</taxon>
        <taxon>Pseudomonadati</taxon>
        <taxon>Pseudomonadota</taxon>
        <taxon>Gammaproteobacteria</taxon>
        <taxon>Lysobacterales</taxon>
        <taxon>Lysobacteraceae</taxon>
        <taxon>Pseudoxanthomonas</taxon>
    </lineage>
</organism>
<keyword evidence="2" id="KW-1185">Reference proteome</keyword>
<reference evidence="1 2" key="1">
    <citation type="submission" date="2024-04" db="EMBL/GenBank/DDBJ databases">
        <title>Draft genome sequence of Pseudoxanthomonas putridarboris WD12.</title>
        <authorList>
            <person name="Oh J."/>
        </authorList>
    </citation>
    <scope>NUCLEOTIDE SEQUENCE [LARGE SCALE GENOMIC DNA]</scope>
    <source>
        <strain evidence="1 2">WD12</strain>
    </source>
</reference>
<dbReference type="Proteomes" id="UP001459204">
    <property type="component" value="Unassembled WGS sequence"/>
</dbReference>
<sequence>MTTHTFIAQDESGRRCRIQVTRDAADAASRAGAASSPDHAPVYVLEDGSRVRRIDNDTFQVIATGAYVTRVAE</sequence>
<accession>A0ABU9J3D7</accession>
<proteinExistence type="predicted"/>
<dbReference type="EMBL" id="JBBWWT010000008">
    <property type="protein sequence ID" value="MEL1265768.1"/>
    <property type="molecule type" value="Genomic_DNA"/>
</dbReference>
<evidence type="ECO:0000313" key="1">
    <source>
        <dbReference type="EMBL" id="MEL1265768.1"/>
    </source>
</evidence>
<protein>
    <submittedName>
        <fullName evidence="1">Uncharacterized protein</fullName>
    </submittedName>
</protein>
<name>A0ABU9J3D7_9GAMM</name>
<gene>
    <name evidence="1" type="ORF">AAD027_15540</name>
</gene>
<evidence type="ECO:0000313" key="2">
    <source>
        <dbReference type="Proteomes" id="UP001459204"/>
    </source>
</evidence>
<dbReference type="RefSeq" id="WP_341726940.1">
    <property type="nucleotide sequence ID" value="NZ_JBBWWT010000008.1"/>
</dbReference>
<comment type="caution">
    <text evidence="1">The sequence shown here is derived from an EMBL/GenBank/DDBJ whole genome shotgun (WGS) entry which is preliminary data.</text>
</comment>